<accession>A0A934IV99</accession>
<dbReference type="Proteomes" id="UP000602124">
    <property type="component" value="Unassembled WGS sequence"/>
</dbReference>
<dbReference type="InterPro" id="IPR001647">
    <property type="entry name" value="HTH_TetR"/>
</dbReference>
<reference evidence="4" key="1">
    <citation type="submission" date="2020-12" db="EMBL/GenBank/DDBJ databases">
        <title>Devosia sp. MSA67 isolated from Mo River.</title>
        <authorList>
            <person name="Ma F."/>
            <person name="Zi Z."/>
        </authorList>
    </citation>
    <scope>NUCLEOTIDE SEQUENCE</scope>
    <source>
        <strain evidence="4">MSA67</strain>
    </source>
</reference>
<proteinExistence type="predicted"/>
<dbReference type="InterPro" id="IPR041479">
    <property type="entry name" value="TetR_CgmR_C"/>
</dbReference>
<dbReference type="RefSeq" id="WP_198876994.1">
    <property type="nucleotide sequence ID" value="NZ_JAEKMH010000003.1"/>
</dbReference>
<dbReference type="PRINTS" id="PR00455">
    <property type="entry name" value="HTHTETR"/>
</dbReference>
<name>A0A934IV99_9HYPH</name>
<dbReference type="Pfam" id="PF00440">
    <property type="entry name" value="TetR_N"/>
    <property type="match status" value="1"/>
</dbReference>
<comment type="caution">
    <text evidence="4">The sequence shown here is derived from an EMBL/GenBank/DDBJ whole genome shotgun (WGS) entry which is preliminary data.</text>
</comment>
<evidence type="ECO:0000256" key="1">
    <source>
        <dbReference type="ARBA" id="ARBA00023125"/>
    </source>
</evidence>
<keyword evidence="5" id="KW-1185">Reference proteome</keyword>
<feature type="domain" description="HTH tetR-type" evidence="3">
    <location>
        <begin position="13"/>
        <end position="73"/>
    </location>
</feature>
<dbReference type="PANTHER" id="PTHR30055:SF148">
    <property type="entry name" value="TETR-FAMILY TRANSCRIPTIONAL REGULATOR"/>
    <property type="match status" value="1"/>
</dbReference>
<dbReference type="PANTHER" id="PTHR30055">
    <property type="entry name" value="HTH-TYPE TRANSCRIPTIONAL REGULATOR RUTR"/>
    <property type="match status" value="1"/>
</dbReference>
<dbReference type="PROSITE" id="PS50977">
    <property type="entry name" value="HTH_TETR_2"/>
    <property type="match status" value="1"/>
</dbReference>
<dbReference type="SUPFAM" id="SSF48498">
    <property type="entry name" value="Tetracyclin repressor-like, C-terminal domain"/>
    <property type="match status" value="1"/>
</dbReference>
<dbReference type="InterPro" id="IPR023772">
    <property type="entry name" value="DNA-bd_HTH_TetR-type_CS"/>
</dbReference>
<organism evidence="4 5">
    <name type="scientific">Devosia sediminis</name>
    <dbReference type="NCBI Taxonomy" id="2798801"/>
    <lineage>
        <taxon>Bacteria</taxon>
        <taxon>Pseudomonadati</taxon>
        <taxon>Pseudomonadota</taxon>
        <taxon>Alphaproteobacteria</taxon>
        <taxon>Hyphomicrobiales</taxon>
        <taxon>Devosiaceae</taxon>
        <taxon>Devosia</taxon>
    </lineage>
</organism>
<dbReference type="Pfam" id="PF17937">
    <property type="entry name" value="TetR_C_28"/>
    <property type="match status" value="1"/>
</dbReference>
<evidence type="ECO:0000313" key="4">
    <source>
        <dbReference type="EMBL" id="MBJ3785766.1"/>
    </source>
</evidence>
<feature type="DNA-binding region" description="H-T-H motif" evidence="2">
    <location>
        <begin position="36"/>
        <end position="55"/>
    </location>
</feature>
<dbReference type="EMBL" id="JAEKMH010000003">
    <property type="protein sequence ID" value="MBJ3785766.1"/>
    <property type="molecule type" value="Genomic_DNA"/>
</dbReference>
<dbReference type="GO" id="GO:0000976">
    <property type="term" value="F:transcription cis-regulatory region binding"/>
    <property type="evidence" value="ECO:0007669"/>
    <property type="project" value="TreeGrafter"/>
</dbReference>
<dbReference type="InterPro" id="IPR036271">
    <property type="entry name" value="Tet_transcr_reg_TetR-rel_C_sf"/>
</dbReference>
<gene>
    <name evidence="4" type="ORF">JEQ47_13655</name>
</gene>
<sequence>MTSSAYSKKKQPELVRQALLDEALRLAMSSGPEAVTIQAVAAGAGVTKGGLFHHFPSKQALIEGMVAHVFAQLDLAIDRYLQTDSGRGCFTRAYVETILVDADFGPGSPMDVLNLSVVNYPIMGPAWDDWIARRMDRHNETDNHLDLEILRYAADGAWLSHLGTRPEGKFREIRDRLVALSRE</sequence>
<evidence type="ECO:0000313" key="5">
    <source>
        <dbReference type="Proteomes" id="UP000602124"/>
    </source>
</evidence>
<dbReference type="InterPro" id="IPR050109">
    <property type="entry name" value="HTH-type_TetR-like_transc_reg"/>
</dbReference>
<evidence type="ECO:0000256" key="2">
    <source>
        <dbReference type="PROSITE-ProRule" id="PRU00335"/>
    </source>
</evidence>
<evidence type="ECO:0000259" key="3">
    <source>
        <dbReference type="PROSITE" id="PS50977"/>
    </source>
</evidence>
<dbReference type="AlphaFoldDB" id="A0A934IV99"/>
<dbReference type="Gene3D" id="1.10.357.10">
    <property type="entry name" value="Tetracycline Repressor, domain 2"/>
    <property type="match status" value="1"/>
</dbReference>
<keyword evidence="1 2" id="KW-0238">DNA-binding</keyword>
<dbReference type="GO" id="GO:0003700">
    <property type="term" value="F:DNA-binding transcription factor activity"/>
    <property type="evidence" value="ECO:0007669"/>
    <property type="project" value="TreeGrafter"/>
</dbReference>
<dbReference type="PROSITE" id="PS01081">
    <property type="entry name" value="HTH_TETR_1"/>
    <property type="match status" value="1"/>
</dbReference>
<dbReference type="SUPFAM" id="SSF46689">
    <property type="entry name" value="Homeodomain-like"/>
    <property type="match status" value="1"/>
</dbReference>
<dbReference type="InterPro" id="IPR009057">
    <property type="entry name" value="Homeodomain-like_sf"/>
</dbReference>
<protein>
    <submittedName>
        <fullName evidence="4">TetR family transcriptional regulator</fullName>
    </submittedName>
</protein>